<accession>A0A0D5NLY4</accession>
<dbReference type="GO" id="GO:0006508">
    <property type="term" value="P:proteolysis"/>
    <property type="evidence" value="ECO:0007669"/>
    <property type="project" value="UniProtKB-KW"/>
</dbReference>
<evidence type="ECO:0000256" key="3">
    <source>
        <dbReference type="ARBA" id="ARBA00022525"/>
    </source>
</evidence>
<evidence type="ECO:0000256" key="7">
    <source>
        <dbReference type="PROSITE-ProRule" id="PRU01240"/>
    </source>
</evidence>
<sequence>MRKKWVGWFTALAALALLLPITPWFGANNRDNGGDNVQITKTKALSAKKERALKLASLQRDMNATAKLCTLQCSKELGKMLAKDHSGPGLAKHLQKMMKQRPQLRYVQQVGAASPVSAGSVAPDLKERAEGYLAKARTEAGSGRFYESPVFMTDGERYVVLGVPRRPGNRSAGMIALIRQDTVGDVQKHQMRNLRLVPYPAEGHYRMESVQSGTMKDMTVREGEDNGNASHYHINEVVVRFQRDPSEAQMQQIRSDIGAAKEQKLGKTFVFRSRQMDARNMMAYFQKRWKPEYVEPHYLYLTNDIKDGSKTLQSKVNLPAKEDQSAQAAGSPIVPNDVLYSKYQWNLPSIETERGWNVSKGDTAVSVGVLDTGVQADHPDLKGKLLGGTNIVEPGSAPADDVGHGTHVSGIIAAGVNNGEGVAGISWYNKVMPVKVLDSSGAGSTYSVAQGIIWATDHGAKVINMSLGNYAQAAFLHDAIKYAYNKDVVLIAASGNDNTDRPGYPAAYPEVLAVAATDANGRKASFSNYGSYIDVAAPGDTIASTYPGNEYAALSGTSMASPHAAALAALIRSKNPELTNVEVMDLMRNTARDLGPEGKDDYFGYGQIDVVRALEAAETTGKSLQTFSSRAKARLSAIAQRYENANP</sequence>
<dbReference type="PROSITE" id="PS00136">
    <property type="entry name" value="SUBTILASE_ASP"/>
    <property type="match status" value="1"/>
</dbReference>
<dbReference type="InterPro" id="IPR051048">
    <property type="entry name" value="Peptidase_S8/S53_subtilisin"/>
</dbReference>
<dbReference type="InterPro" id="IPR000209">
    <property type="entry name" value="Peptidase_S8/S53_dom"/>
</dbReference>
<evidence type="ECO:0000256" key="2">
    <source>
        <dbReference type="ARBA" id="ARBA00011073"/>
    </source>
</evidence>
<evidence type="ECO:0000256" key="6">
    <source>
        <dbReference type="ARBA" id="ARBA00022825"/>
    </source>
</evidence>
<dbReference type="PANTHER" id="PTHR43399">
    <property type="entry name" value="SUBTILISIN-RELATED"/>
    <property type="match status" value="1"/>
</dbReference>
<feature type="active site" description="Charge relay system" evidence="7">
    <location>
        <position position="371"/>
    </location>
</feature>
<dbReference type="Pfam" id="PF00082">
    <property type="entry name" value="Peptidase_S8"/>
    <property type="match status" value="1"/>
</dbReference>
<dbReference type="InterPro" id="IPR022398">
    <property type="entry name" value="Peptidase_S8_His-AS"/>
</dbReference>
<dbReference type="HOGENOM" id="CLU_028018_0_0_9"/>
<evidence type="ECO:0000313" key="12">
    <source>
        <dbReference type="Proteomes" id="UP000032633"/>
    </source>
</evidence>
<dbReference type="PRINTS" id="PR00723">
    <property type="entry name" value="SUBTILISIN"/>
</dbReference>
<feature type="active site" description="Charge relay system" evidence="7">
    <location>
        <position position="404"/>
    </location>
</feature>
<name>A0A0D5NLY4_9BACL</name>
<dbReference type="SUPFAM" id="SSF52743">
    <property type="entry name" value="Subtilisin-like"/>
    <property type="match status" value="1"/>
</dbReference>
<comment type="subcellular location">
    <subcellularLocation>
        <location evidence="1">Secreted</location>
    </subcellularLocation>
</comment>
<dbReference type="GO" id="GO:0005576">
    <property type="term" value="C:extracellular region"/>
    <property type="evidence" value="ECO:0007669"/>
    <property type="project" value="UniProtKB-SubCell"/>
</dbReference>
<dbReference type="GO" id="GO:0004252">
    <property type="term" value="F:serine-type endopeptidase activity"/>
    <property type="evidence" value="ECO:0007669"/>
    <property type="project" value="UniProtKB-UniRule"/>
</dbReference>
<feature type="active site" description="Charge relay system" evidence="7">
    <location>
        <position position="558"/>
    </location>
</feature>
<dbReference type="InterPro" id="IPR036852">
    <property type="entry name" value="Peptidase_S8/S53_dom_sf"/>
</dbReference>
<keyword evidence="9" id="KW-0732">Signal</keyword>
<proteinExistence type="inferred from homology"/>
<keyword evidence="4 7" id="KW-0645">Protease</keyword>
<evidence type="ECO:0000256" key="4">
    <source>
        <dbReference type="ARBA" id="ARBA00022670"/>
    </source>
</evidence>
<dbReference type="PROSITE" id="PS00137">
    <property type="entry name" value="SUBTILASE_HIS"/>
    <property type="match status" value="1"/>
</dbReference>
<dbReference type="InterPro" id="IPR015500">
    <property type="entry name" value="Peptidase_S8_subtilisin-rel"/>
</dbReference>
<evidence type="ECO:0000256" key="8">
    <source>
        <dbReference type="RuleBase" id="RU003355"/>
    </source>
</evidence>
<evidence type="ECO:0000256" key="1">
    <source>
        <dbReference type="ARBA" id="ARBA00004613"/>
    </source>
</evidence>
<comment type="similarity">
    <text evidence="2 7 8">Belongs to the peptidase S8 family.</text>
</comment>
<dbReference type="PROSITE" id="PS51892">
    <property type="entry name" value="SUBTILASE"/>
    <property type="match status" value="1"/>
</dbReference>
<dbReference type="InterPro" id="IPR023828">
    <property type="entry name" value="Peptidase_S8_Ser-AS"/>
</dbReference>
<dbReference type="InterPro" id="IPR034084">
    <property type="entry name" value="Thermitase-like_dom"/>
</dbReference>
<keyword evidence="3" id="KW-0964">Secreted</keyword>
<dbReference type="PANTHER" id="PTHR43399:SF4">
    <property type="entry name" value="CELL WALL-ASSOCIATED PROTEASE"/>
    <property type="match status" value="1"/>
</dbReference>
<reference evidence="12" key="2">
    <citation type="submission" date="2015-03" db="EMBL/GenBank/DDBJ databases">
        <title>Genome sequence of Paenibacillus beijingensis strain DSM 24997T.</title>
        <authorList>
            <person name="Kwak Y."/>
            <person name="Shin J.-H."/>
        </authorList>
    </citation>
    <scope>NUCLEOTIDE SEQUENCE [LARGE SCALE GENOMIC DNA]</scope>
    <source>
        <strain evidence="12">DSM 24997</strain>
    </source>
</reference>
<evidence type="ECO:0000259" key="10">
    <source>
        <dbReference type="Pfam" id="PF00082"/>
    </source>
</evidence>
<organism evidence="11 12">
    <name type="scientific">Paenibacillus beijingensis</name>
    <dbReference type="NCBI Taxonomy" id="1126833"/>
    <lineage>
        <taxon>Bacteria</taxon>
        <taxon>Bacillati</taxon>
        <taxon>Bacillota</taxon>
        <taxon>Bacilli</taxon>
        <taxon>Bacillales</taxon>
        <taxon>Paenibacillaceae</taxon>
        <taxon>Paenibacillus</taxon>
    </lineage>
</organism>
<dbReference type="Proteomes" id="UP000032633">
    <property type="component" value="Chromosome"/>
</dbReference>
<feature type="signal peptide" evidence="9">
    <location>
        <begin position="1"/>
        <end position="26"/>
    </location>
</feature>
<evidence type="ECO:0000313" key="11">
    <source>
        <dbReference type="EMBL" id="AJY76339.1"/>
    </source>
</evidence>
<dbReference type="RefSeq" id="WP_045671766.1">
    <property type="nucleotide sequence ID" value="NZ_CP011058.1"/>
</dbReference>
<dbReference type="PATRIC" id="fig|1126833.4.peg.4281"/>
<reference evidence="11 12" key="1">
    <citation type="journal article" date="2015" name="J. Biotechnol.">
        <title>Complete genome sequence of Paenibacillus beijingensis 7188(T) (=DSM 24997(T)), a novel rhizobacterium from jujube garden soil.</title>
        <authorList>
            <person name="Kwak Y."/>
            <person name="Shin J.H."/>
        </authorList>
    </citation>
    <scope>NUCLEOTIDE SEQUENCE [LARGE SCALE GENOMIC DNA]</scope>
    <source>
        <strain evidence="11 12">DSM 24997</strain>
    </source>
</reference>
<dbReference type="InterPro" id="IPR023827">
    <property type="entry name" value="Peptidase_S8_Asp-AS"/>
</dbReference>
<dbReference type="Gene3D" id="3.40.50.200">
    <property type="entry name" value="Peptidase S8/S53 domain"/>
    <property type="match status" value="1"/>
</dbReference>
<gene>
    <name evidence="11" type="ORF">VN24_19425</name>
</gene>
<dbReference type="STRING" id="1126833.VN24_19425"/>
<protein>
    <submittedName>
        <fullName evidence="11">Serine protease</fullName>
    </submittedName>
</protein>
<keyword evidence="5 7" id="KW-0378">Hydrolase</keyword>
<dbReference type="AlphaFoldDB" id="A0A0D5NLY4"/>
<evidence type="ECO:0000256" key="5">
    <source>
        <dbReference type="ARBA" id="ARBA00022801"/>
    </source>
</evidence>
<feature type="chain" id="PRO_5002296688" evidence="9">
    <location>
        <begin position="27"/>
        <end position="647"/>
    </location>
</feature>
<dbReference type="CDD" id="cd07484">
    <property type="entry name" value="Peptidases_S8_Thermitase_like"/>
    <property type="match status" value="1"/>
</dbReference>
<evidence type="ECO:0000256" key="9">
    <source>
        <dbReference type="SAM" id="SignalP"/>
    </source>
</evidence>
<dbReference type="KEGG" id="pbj:VN24_19425"/>
<dbReference type="PROSITE" id="PS00138">
    <property type="entry name" value="SUBTILASE_SER"/>
    <property type="match status" value="1"/>
</dbReference>
<keyword evidence="12" id="KW-1185">Reference proteome</keyword>
<keyword evidence="6 7" id="KW-0720">Serine protease</keyword>
<feature type="domain" description="Peptidase S8/S53" evidence="10">
    <location>
        <begin position="363"/>
        <end position="606"/>
    </location>
</feature>
<dbReference type="EMBL" id="CP011058">
    <property type="protein sequence ID" value="AJY76339.1"/>
    <property type="molecule type" value="Genomic_DNA"/>
</dbReference>